<protein>
    <recommendedName>
        <fullName evidence="2">Reverse transcriptase domain-containing protein</fullName>
    </recommendedName>
</protein>
<evidence type="ECO:0000313" key="3">
    <source>
        <dbReference type="Ensembl" id="ENSCCRP00000127105.1"/>
    </source>
</evidence>
<reference evidence="3" key="2">
    <citation type="submission" date="2025-09" db="UniProtKB">
        <authorList>
            <consortium name="Ensembl"/>
        </authorList>
    </citation>
    <scope>IDENTIFICATION</scope>
</reference>
<dbReference type="SUPFAM" id="SSF56672">
    <property type="entry name" value="DNA/RNA polymerases"/>
    <property type="match status" value="1"/>
</dbReference>
<dbReference type="Ensembl" id="ENSCCRT00000188932.1">
    <property type="protein sequence ID" value="ENSCCRP00000127105.1"/>
    <property type="gene ID" value="ENSCCRG00000056416.1"/>
</dbReference>
<evidence type="ECO:0000313" key="4">
    <source>
        <dbReference type="Proteomes" id="UP001108240"/>
    </source>
</evidence>
<feature type="coiled-coil region" evidence="1">
    <location>
        <begin position="34"/>
        <end position="84"/>
    </location>
</feature>
<organism evidence="3 4">
    <name type="scientific">Cyprinus carpio carpio</name>
    <dbReference type="NCBI Taxonomy" id="630221"/>
    <lineage>
        <taxon>Eukaryota</taxon>
        <taxon>Metazoa</taxon>
        <taxon>Chordata</taxon>
        <taxon>Craniata</taxon>
        <taxon>Vertebrata</taxon>
        <taxon>Euteleostomi</taxon>
        <taxon>Actinopterygii</taxon>
        <taxon>Neopterygii</taxon>
        <taxon>Teleostei</taxon>
        <taxon>Ostariophysi</taxon>
        <taxon>Cypriniformes</taxon>
        <taxon>Cyprinidae</taxon>
        <taxon>Cyprininae</taxon>
        <taxon>Cyprinus</taxon>
    </lineage>
</organism>
<dbReference type="AlphaFoldDB" id="A0A9J7ZCT4"/>
<dbReference type="PANTHER" id="PTHR31635">
    <property type="entry name" value="REVERSE TRANSCRIPTASE DOMAIN-CONTAINING PROTEIN-RELATED"/>
    <property type="match status" value="1"/>
</dbReference>
<feature type="domain" description="Reverse transcriptase" evidence="2">
    <location>
        <begin position="227"/>
        <end position="497"/>
    </location>
</feature>
<name>A0A9J7ZCT4_CYPCA</name>
<evidence type="ECO:0000259" key="2">
    <source>
        <dbReference type="PROSITE" id="PS50878"/>
    </source>
</evidence>
<dbReference type="PROSITE" id="PS50878">
    <property type="entry name" value="RT_POL"/>
    <property type="match status" value="1"/>
</dbReference>
<dbReference type="Pfam" id="PF00078">
    <property type="entry name" value="RVT_1"/>
    <property type="match status" value="1"/>
</dbReference>
<keyword evidence="4" id="KW-1185">Reference proteome</keyword>
<accession>A0A9J7ZCT4</accession>
<dbReference type="GeneTree" id="ENSGT00940000165023"/>
<dbReference type="Proteomes" id="UP001108240">
    <property type="component" value="Unplaced"/>
</dbReference>
<proteinExistence type="predicted"/>
<dbReference type="InterPro" id="IPR043502">
    <property type="entry name" value="DNA/RNA_pol_sf"/>
</dbReference>
<evidence type="ECO:0000256" key="1">
    <source>
        <dbReference type="SAM" id="Coils"/>
    </source>
</evidence>
<dbReference type="InterPro" id="IPR000477">
    <property type="entry name" value="RT_dom"/>
</dbReference>
<reference evidence="3" key="1">
    <citation type="submission" date="2025-08" db="UniProtKB">
        <authorList>
            <consortium name="Ensembl"/>
        </authorList>
    </citation>
    <scope>IDENTIFICATION</scope>
</reference>
<dbReference type="CDD" id="cd01650">
    <property type="entry name" value="RT_nLTR_like"/>
    <property type="match status" value="1"/>
</dbReference>
<dbReference type="OMA" id="VRWEFLY"/>
<dbReference type="PANTHER" id="PTHR31635:SF196">
    <property type="entry name" value="REVERSE TRANSCRIPTASE DOMAIN-CONTAINING PROTEIN-RELATED"/>
    <property type="match status" value="1"/>
</dbReference>
<sequence length="627" mass="73154">MYHNNKENISPSVLWDAAKAVLRGKLIMWSSNRKKEKEKRIADKTRELKILEEEHQRNNNVDSLEQLNLARKTLNELYENQVTKKAKFIKQTYYENGPKARRLLAWRARKQEASRYIHKIKNPQTNEVRYNLEDIQESFVYYYSNLYSQPPVADINIVESFLDSLYLPSIGTEQNKKLTQQITEEEIGKAISNLKGNKVPGPDGFPSEWYKCFKQMIVPTLKSCFNQVLEGGEIPISWNQALISVILKPGKDATECSSYRPVSVLNIDYRIFTTIMAKRFENILSDLIDTDQTGFVKNRTTHDNIRRAFKIINHMKPTESVILSLDAEKAFDSVRWEFLYMSLKRFGFNCQVINCLKSLYKSPTARIKINEDLSDGVSLKRGCRQGCAMSATLFVLFIEPLAQAIRESENIIGVTVYNTEYKICLYADDILLTLIKPDISLTTLISLLKKYGSYSGYKLNFHKTQILTFNYKPSKQIQKHLKCNWNNNIIRYLGVNIPRELTEVYKHNYVPLTCNIKHDMDRWLILPMNMYNRIELVKMIILPKLLYLFLALPNEVTSKQFNEWNKIISNFIWCKHRPRIKFETLQLAKKEGGRALPCLQSYYKSAQLKILIAWYDPSSDAKWKELD</sequence>
<keyword evidence="1" id="KW-0175">Coiled coil</keyword>